<proteinExistence type="predicted"/>
<feature type="domain" description="C-type lectin" evidence="2">
    <location>
        <begin position="25"/>
        <end position="146"/>
    </location>
</feature>
<accession>A0AAY5KK70</accession>
<evidence type="ECO:0000259" key="2">
    <source>
        <dbReference type="PROSITE" id="PS50041"/>
    </source>
</evidence>
<dbReference type="GeneTree" id="ENSGT01120000277001"/>
<protein>
    <recommendedName>
        <fullName evidence="2">C-type lectin domain-containing protein</fullName>
    </recommendedName>
</protein>
<dbReference type="SMART" id="SM00034">
    <property type="entry name" value="CLECT"/>
    <property type="match status" value="1"/>
</dbReference>
<dbReference type="InterPro" id="IPR016187">
    <property type="entry name" value="CTDL_fold"/>
</dbReference>
<dbReference type="InterPro" id="IPR001304">
    <property type="entry name" value="C-type_lectin-like"/>
</dbReference>
<dbReference type="AlphaFoldDB" id="A0AAY5KK70"/>
<keyword evidence="4" id="KW-1185">Reference proteome</keyword>
<organism evidence="3 4">
    <name type="scientific">Esox lucius</name>
    <name type="common">Northern pike</name>
    <dbReference type="NCBI Taxonomy" id="8010"/>
    <lineage>
        <taxon>Eukaryota</taxon>
        <taxon>Metazoa</taxon>
        <taxon>Chordata</taxon>
        <taxon>Craniata</taxon>
        <taxon>Vertebrata</taxon>
        <taxon>Euteleostomi</taxon>
        <taxon>Actinopterygii</taxon>
        <taxon>Neopterygii</taxon>
        <taxon>Teleostei</taxon>
        <taxon>Protacanthopterygii</taxon>
        <taxon>Esociformes</taxon>
        <taxon>Esocidae</taxon>
        <taxon>Esox</taxon>
    </lineage>
</organism>
<reference evidence="3" key="3">
    <citation type="submission" date="2025-09" db="UniProtKB">
        <authorList>
            <consortium name="Ensembl"/>
        </authorList>
    </citation>
    <scope>IDENTIFICATION</scope>
</reference>
<reference evidence="3 4" key="1">
    <citation type="submission" date="2020-02" db="EMBL/GenBank/DDBJ databases">
        <title>Esox lucius (northern pike) genome, fEsoLuc1, primary haplotype.</title>
        <authorList>
            <person name="Myers G."/>
            <person name="Karagic N."/>
            <person name="Meyer A."/>
            <person name="Pippel M."/>
            <person name="Reichard M."/>
            <person name="Winkler S."/>
            <person name="Tracey A."/>
            <person name="Sims Y."/>
            <person name="Howe K."/>
            <person name="Rhie A."/>
            <person name="Formenti G."/>
            <person name="Durbin R."/>
            <person name="Fedrigo O."/>
            <person name="Jarvis E.D."/>
        </authorList>
    </citation>
    <scope>NUCLEOTIDE SEQUENCE [LARGE SCALE GENOMIC DNA]</scope>
</reference>
<dbReference type="Gene3D" id="3.10.100.10">
    <property type="entry name" value="Mannose-Binding Protein A, subunit A"/>
    <property type="match status" value="1"/>
</dbReference>
<feature type="signal peptide" evidence="1">
    <location>
        <begin position="1"/>
        <end position="22"/>
    </location>
</feature>
<evidence type="ECO:0000256" key="1">
    <source>
        <dbReference type="SAM" id="SignalP"/>
    </source>
</evidence>
<keyword evidence="1" id="KW-0732">Signal</keyword>
<dbReference type="InterPro" id="IPR016186">
    <property type="entry name" value="C-type_lectin-like/link_sf"/>
</dbReference>
<name>A0AAY5KK70_ESOLU</name>
<dbReference type="Proteomes" id="UP000265140">
    <property type="component" value="Chromosome 7"/>
</dbReference>
<feature type="chain" id="PRO_5044268375" description="C-type lectin domain-containing protein" evidence="1">
    <location>
        <begin position="23"/>
        <end position="164"/>
    </location>
</feature>
<dbReference type="PANTHER" id="PTHR45784:SF3">
    <property type="entry name" value="C-TYPE LECTIN DOMAIN FAMILY 4 MEMBER K-LIKE-RELATED"/>
    <property type="match status" value="1"/>
</dbReference>
<dbReference type="Pfam" id="PF00059">
    <property type="entry name" value="Lectin_C"/>
    <property type="match status" value="1"/>
</dbReference>
<dbReference type="PROSITE" id="PS50041">
    <property type="entry name" value="C_TYPE_LECTIN_2"/>
    <property type="match status" value="1"/>
</dbReference>
<reference evidence="3" key="2">
    <citation type="submission" date="2025-08" db="UniProtKB">
        <authorList>
            <consortium name="Ensembl"/>
        </authorList>
    </citation>
    <scope>IDENTIFICATION</scope>
</reference>
<evidence type="ECO:0000313" key="4">
    <source>
        <dbReference type="Proteomes" id="UP000265140"/>
    </source>
</evidence>
<dbReference type="PANTHER" id="PTHR45784">
    <property type="entry name" value="C-TYPE LECTIN DOMAIN FAMILY 20 MEMBER A-RELATED"/>
    <property type="match status" value="1"/>
</dbReference>
<sequence>MERTVFLMILLSGLCSFSSCLSHQYYYVNTNKTWTEAQNYCRETYTDLATISDQNDQDSLTSLFNSRGLSSGEAWIGLKYIFRWSLEDTQTGQTDQIIMWWPGGYPLLQFGDSLFSTGQQECVKLDTSVGSWFGSSCDSFNYFVCYDGRQNATQTFVLVTELMT</sequence>
<dbReference type="SUPFAM" id="SSF56436">
    <property type="entry name" value="C-type lectin-like"/>
    <property type="match status" value="1"/>
</dbReference>
<dbReference type="PROSITE" id="PS51257">
    <property type="entry name" value="PROKAR_LIPOPROTEIN"/>
    <property type="match status" value="1"/>
</dbReference>
<evidence type="ECO:0000313" key="3">
    <source>
        <dbReference type="Ensembl" id="ENSELUP00000086817.1"/>
    </source>
</evidence>
<dbReference type="Ensembl" id="ENSELUT00000107347.1">
    <property type="protein sequence ID" value="ENSELUP00000086817.1"/>
    <property type="gene ID" value="ENSELUG00000039568.1"/>
</dbReference>